<comment type="function">
    <text evidence="2">Counteracts the endogenous Pycsar antiviral defense system. Phosphodiesterase that enables metal-dependent hydrolysis of host cyclic nucleotide Pycsar defense signals such as cCMP and cUMP.</text>
</comment>
<comment type="catalytic activity">
    <reaction evidence="1">
        <text>3',5'-cyclic CMP + H2O = CMP + H(+)</text>
        <dbReference type="Rhea" id="RHEA:72675"/>
        <dbReference type="ChEBI" id="CHEBI:15377"/>
        <dbReference type="ChEBI" id="CHEBI:15378"/>
        <dbReference type="ChEBI" id="CHEBI:58003"/>
        <dbReference type="ChEBI" id="CHEBI:60377"/>
    </reaction>
    <physiologicalReaction direction="left-to-right" evidence="1">
        <dbReference type="Rhea" id="RHEA:72676"/>
    </physiologicalReaction>
</comment>
<dbReference type="CDD" id="cd16295">
    <property type="entry name" value="TTHA0252-CPSF-like_MBL-fold"/>
    <property type="match status" value="1"/>
</dbReference>
<evidence type="ECO:0000256" key="3">
    <source>
        <dbReference type="ARBA" id="ARBA00048505"/>
    </source>
</evidence>
<dbReference type="Proteomes" id="UP000244184">
    <property type="component" value="Unassembled WGS sequence"/>
</dbReference>
<dbReference type="InterPro" id="IPR050698">
    <property type="entry name" value="MBL"/>
</dbReference>
<dbReference type="GO" id="GO:0004521">
    <property type="term" value="F:RNA endonuclease activity"/>
    <property type="evidence" value="ECO:0007669"/>
    <property type="project" value="TreeGrafter"/>
</dbReference>
<dbReference type="InterPro" id="IPR001279">
    <property type="entry name" value="Metallo-B-lactamas"/>
</dbReference>
<dbReference type="InterPro" id="IPR036866">
    <property type="entry name" value="RibonucZ/Hydroxyglut_hydro"/>
</dbReference>
<evidence type="ECO:0000256" key="1">
    <source>
        <dbReference type="ARBA" id="ARBA00034221"/>
    </source>
</evidence>
<name>A0A2T6FUG9_9BACL</name>
<dbReference type="EMBL" id="PYHP01000081">
    <property type="protein sequence ID" value="PUA35542.1"/>
    <property type="molecule type" value="Genomic_DNA"/>
</dbReference>
<comment type="caution">
    <text evidence="5">The sequence shown here is derived from an EMBL/GenBank/DDBJ whole genome shotgun (WGS) entry which is preliminary data.</text>
</comment>
<dbReference type="AlphaFoldDB" id="A0A2T6FUG9"/>
<gene>
    <name evidence="5" type="ORF">C8Z91_30085</name>
</gene>
<evidence type="ECO:0000259" key="4">
    <source>
        <dbReference type="SMART" id="SM00849"/>
    </source>
</evidence>
<dbReference type="PANTHER" id="PTHR11203">
    <property type="entry name" value="CLEAVAGE AND POLYADENYLATION SPECIFICITY FACTOR FAMILY MEMBER"/>
    <property type="match status" value="1"/>
</dbReference>
<dbReference type="SUPFAM" id="SSF56281">
    <property type="entry name" value="Metallo-hydrolase/oxidoreductase"/>
    <property type="match status" value="1"/>
</dbReference>
<evidence type="ECO:0000313" key="5">
    <source>
        <dbReference type="EMBL" id="PUA35542.1"/>
    </source>
</evidence>
<organism evidence="5 6">
    <name type="scientific">Paenibacillus elgii</name>
    <dbReference type="NCBI Taxonomy" id="189691"/>
    <lineage>
        <taxon>Bacteria</taxon>
        <taxon>Bacillati</taxon>
        <taxon>Bacillota</taxon>
        <taxon>Bacilli</taxon>
        <taxon>Bacillales</taxon>
        <taxon>Paenibacillaceae</taxon>
        <taxon>Paenibacillus</taxon>
    </lineage>
</organism>
<protein>
    <recommendedName>
        <fullName evidence="4">Metallo-beta-lactamase domain-containing protein</fullName>
    </recommendedName>
</protein>
<evidence type="ECO:0000256" key="2">
    <source>
        <dbReference type="ARBA" id="ARBA00034301"/>
    </source>
</evidence>
<dbReference type="SMART" id="SM00849">
    <property type="entry name" value="Lactamase_B"/>
    <property type="match status" value="1"/>
</dbReference>
<dbReference type="Pfam" id="PF00753">
    <property type="entry name" value="Lactamase_B"/>
    <property type="match status" value="1"/>
</dbReference>
<dbReference type="RefSeq" id="WP_108534504.1">
    <property type="nucleotide sequence ID" value="NZ_PYHP01000081.1"/>
</dbReference>
<accession>A0A2T6FUG9</accession>
<dbReference type="Gene3D" id="3.60.15.10">
    <property type="entry name" value="Ribonuclease Z/Hydroxyacylglutathione hydrolase-like"/>
    <property type="match status" value="1"/>
</dbReference>
<sequence length="431" mass="46451">MQLDIWGGAGEHGRSCYLLHNDRTGVLLDCGVKKTGAGQYPLVDPNVIPRLNAVFLSHAHEDHSMALPLLYKHGYRGVVWTTRATAQQLDTYFASWKKYVRGQSAELPYGDEHVEAIRFAYLEDAGASGEWIDAAPHVKVCWGRSGHLVGSVWLMLELEGKRVFFSGDYSSESALLAADGPEALPPGTAGHQPADLAVIDAAYGMDAEAQPVLLERLAARIGQALAQGGSVLLPVPAFGRGQDMLVWARERFPGVPLVAERELLQAFGPMLDRAEWLKPGAAERIRRCLEDPRVVAVATDAERALALAAGRSALYFTADGMMQSERAQWYYRRLAAAGNGCVILTGHLAAGSFGQRLLNEPQAGGDCSAEAIRYKVHQGVADVRRMLRAFGSRQSVPVHTGRSATDALCAALAAEGFAGLHSLGPGEALRF</sequence>
<dbReference type="PANTHER" id="PTHR11203:SF37">
    <property type="entry name" value="INTEGRATOR COMPLEX SUBUNIT 11"/>
    <property type="match status" value="1"/>
</dbReference>
<comment type="catalytic activity">
    <reaction evidence="3">
        <text>3',5'-cyclic UMP + H2O = UMP + H(+)</text>
        <dbReference type="Rhea" id="RHEA:70575"/>
        <dbReference type="ChEBI" id="CHEBI:15377"/>
        <dbReference type="ChEBI" id="CHEBI:15378"/>
        <dbReference type="ChEBI" id="CHEBI:57865"/>
        <dbReference type="ChEBI" id="CHEBI:184387"/>
    </reaction>
    <physiologicalReaction direction="left-to-right" evidence="3">
        <dbReference type="Rhea" id="RHEA:70576"/>
    </physiologicalReaction>
</comment>
<feature type="domain" description="Metallo-beta-lactamase" evidence="4">
    <location>
        <begin position="13"/>
        <end position="216"/>
    </location>
</feature>
<dbReference type="Gene3D" id="3.40.50.10890">
    <property type="match status" value="1"/>
</dbReference>
<evidence type="ECO:0000313" key="6">
    <source>
        <dbReference type="Proteomes" id="UP000244184"/>
    </source>
</evidence>
<proteinExistence type="predicted"/>
<reference evidence="5 6" key="1">
    <citation type="submission" date="2018-03" db="EMBL/GenBank/DDBJ databases">
        <title>Genome sequence of Paenibacillus elgii strain AC13 an antimicrobial compound producing bacteria.</title>
        <authorList>
            <person name="Kurokawa A.S."/>
            <person name="Araujo J.F."/>
            <person name="Costa R.A."/>
            <person name="Ortega D.B."/>
            <person name="Pires A.S."/>
            <person name="Pappas G.J.Jr."/>
            <person name="Franco O.L."/>
            <person name="Barreto C."/>
            <person name="Magalhaes B.S."/>
            <person name="Kruger R.H."/>
        </authorList>
    </citation>
    <scope>NUCLEOTIDE SEQUENCE [LARGE SCALE GENOMIC DNA]</scope>
    <source>
        <strain evidence="5 6">AC13</strain>
    </source>
</reference>